<name>A0A3R6A5K7_9FIRM</name>
<evidence type="ECO:0000313" key="2">
    <source>
        <dbReference type="EMBL" id="RHA64730.1"/>
    </source>
</evidence>
<dbReference type="PANTHER" id="PTHR32060:SF22">
    <property type="entry name" value="CARBOXYL-TERMINAL-PROCESSING PEPTIDASE 3, CHLOROPLASTIC"/>
    <property type="match status" value="1"/>
</dbReference>
<protein>
    <recommendedName>
        <fullName evidence="1">Tail specific protease domain-containing protein</fullName>
    </recommendedName>
</protein>
<feature type="domain" description="Tail specific protease" evidence="1">
    <location>
        <begin position="119"/>
        <end position="313"/>
    </location>
</feature>
<dbReference type="GO" id="GO:0004175">
    <property type="term" value="F:endopeptidase activity"/>
    <property type="evidence" value="ECO:0007669"/>
    <property type="project" value="TreeGrafter"/>
</dbReference>
<reference evidence="2 3" key="1">
    <citation type="submission" date="2018-08" db="EMBL/GenBank/DDBJ databases">
        <title>A genome reference for cultivated species of the human gut microbiota.</title>
        <authorList>
            <person name="Zou Y."/>
            <person name="Xue W."/>
            <person name="Luo G."/>
        </authorList>
    </citation>
    <scope>NUCLEOTIDE SEQUENCE [LARGE SCALE GENOMIC DNA]</scope>
    <source>
        <strain evidence="2 3">AM43-11</strain>
    </source>
</reference>
<dbReference type="Gene3D" id="3.90.226.10">
    <property type="entry name" value="2-enoyl-CoA Hydratase, Chain A, domain 1"/>
    <property type="match status" value="1"/>
</dbReference>
<dbReference type="SUPFAM" id="SSF52096">
    <property type="entry name" value="ClpP/crotonase"/>
    <property type="match status" value="1"/>
</dbReference>
<dbReference type="EMBL" id="QSFP01000028">
    <property type="protein sequence ID" value="RHA64730.1"/>
    <property type="molecule type" value="Genomic_DNA"/>
</dbReference>
<dbReference type="Pfam" id="PF03572">
    <property type="entry name" value="Peptidase_S41"/>
    <property type="match status" value="1"/>
</dbReference>
<evidence type="ECO:0000313" key="3">
    <source>
        <dbReference type="Proteomes" id="UP000284465"/>
    </source>
</evidence>
<dbReference type="Proteomes" id="UP000284465">
    <property type="component" value="Unassembled WGS sequence"/>
</dbReference>
<dbReference type="AlphaFoldDB" id="A0A3R6A5K7"/>
<comment type="caution">
    <text evidence="2">The sequence shown here is derived from an EMBL/GenBank/DDBJ whole genome shotgun (WGS) entry which is preliminary data.</text>
</comment>
<sequence length="324" mass="38105">MILCAKYTKKMQKNFCYHCLKVRIMYKDRYNDSLVRFFSVYYEKISENEVKSIINYTLGLKNDRFSRFIENGKRVDNILDLLEIKYLKINNIIYILESENKLGIHKDDIILNGESILQKSEKNFKILRNEKILQVQIPDICLSKKETFFFSKESEQITYVKIQYFSESTIKKIKMLNLNNRTLILDLRDNMGGNVLLANKFLENFVCSEEPIYYVENIEKKKYGVYINSHLDNNTKIIIMVNSYTASSAELISLVLKNEKRAFIIGEITKGKGVMQKKIKISHNLEILLPVYEYYTSKTKINNVGIIPDIVVNDKLMDDWVKKI</sequence>
<accession>A0A3R6A5K7</accession>
<dbReference type="SMART" id="SM00245">
    <property type="entry name" value="TSPc"/>
    <property type="match status" value="1"/>
</dbReference>
<evidence type="ECO:0000259" key="1">
    <source>
        <dbReference type="SMART" id="SM00245"/>
    </source>
</evidence>
<dbReference type="GO" id="GO:0006508">
    <property type="term" value="P:proteolysis"/>
    <property type="evidence" value="ECO:0007669"/>
    <property type="project" value="InterPro"/>
</dbReference>
<dbReference type="InterPro" id="IPR005151">
    <property type="entry name" value="Tail-specific_protease"/>
</dbReference>
<dbReference type="GO" id="GO:0008236">
    <property type="term" value="F:serine-type peptidase activity"/>
    <property type="evidence" value="ECO:0007669"/>
    <property type="project" value="InterPro"/>
</dbReference>
<dbReference type="PANTHER" id="PTHR32060">
    <property type="entry name" value="TAIL-SPECIFIC PROTEASE"/>
    <property type="match status" value="1"/>
</dbReference>
<proteinExistence type="predicted"/>
<gene>
    <name evidence="2" type="ORF">DW927_17090</name>
</gene>
<dbReference type="InterPro" id="IPR029045">
    <property type="entry name" value="ClpP/crotonase-like_dom_sf"/>
</dbReference>
<organism evidence="2 3">
    <name type="scientific">Roseburia intestinalis</name>
    <dbReference type="NCBI Taxonomy" id="166486"/>
    <lineage>
        <taxon>Bacteria</taxon>
        <taxon>Bacillati</taxon>
        <taxon>Bacillota</taxon>
        <taxon>Clostridia</taxon>
        <taxon>Lachnospirales</taxon>
        <taxon>Lachnospiraceae</taxon>
        <taxon>Roseburia</taxon>
    </lineage>
</organism>
<dbReference type="CDD" id="cd06567">
    <property type="entry name" value="Peptidase_S41"/>
    <property type="match status" value="1"/>
</dbReference>